<dbReference type="FunFam" id="2.40.10.10:FF:000068">
    <property type="entry name" value="transmembrane protease serine 2"/>
    <property type="match status" value="1"/>
</dbReference>
<reference evidence="6" key="1">
    <citation type="submission" date="2018-07" db="EMBL/GenBank/DDBJ databases">
        <authorList>
            <person name="Quirk P.G."/>
            <person name="Krulwich T.A."/>
        </authorList>
    </citation>
    <scope>NUCLEOTIDE SEQUENCE</scope>
</reference>
<proteinExistence type="inferred from homology"/>
<dbReference type="SUPFAM" id="SSF50494">
    <property type="entry name" value="Trypsin-like serine proteases"/>
    <property type="match status" value="1"/>
</dbReference>
<dbReference type="GO" id="GO:0006508">
    <property type="term" value="P:proteolysis"/>
    <property type="evidence" value="ECO:0007669"/>
    <property type="project" value="InterPro"/>
</dbReference>
<dbReference type="VEuPathDB" id="VectorBase:CSON008611"/>
<dbReference type="PANTHER" id="PTHR24252">
    <property type="entry name" value="ACROSIN-RELATED"/>
    <property type="match status" value="1"/>
</dbReference>
<evidence type="ECO:0000256" key="4">
    <source>
        <dbReference type="SAM" id="SignalP"/>
    </source>
</evidence>
<dbReference type="PRINTS" id="PR00722">
    <property type="entry name" value="CHYMOTRYPSIN"/>
</dbReference>
<evidence type="ECO:0000256" key="2">
    <source>
        <dbReference type="ARBA" id="ARBA00024195"/>
    </source>
</evidence>
<organism evidence="6">
    <name type="scientific">Culicoides sonorensis</name>
    <name type="common">Biting midge</name>
    <dbReference type="NCBI Taxonomy" id="179676"/>
    <lineage>
        <taxon>Eukaryota</taxon>
        <taxon>Metazoa</taxon>
        <taxon>Ecdysozoa</taxon>
        <taxon>Arthropoda</taxon>
        <taxon>Hexapoda</taxon>
        <taxon>Insecta</taxon>
        <taxon>Pterygota</taxon>
        <taxon>Neoptera</taxon>
        <taxon>Endopterygota</taxon>
        <taxon>Diptera</taxon>
        <taxon>Nematocera</taxon>
        <taxon>Chironomoidea</taxon>
        <taxon>Ceratopogonidae</taxon>
        <taxon>Ceratopogoninae</taxon>
        <taxon>Culicoides</taxon>
        <taxon>Monoculicoides</taxon>
    </lineage>
</organism>
<accession>A0A336LYX4</accession>
<dbReference type="OMA" id="CWILACT"/>
<evidence type="ECO:0000256" key="1">
    <source>
        <dbReference type="ARBA" id="ARBA00023157"/>
    </source>
</evidence>
<sequence>MTTKLIRTILLFLLSVSFHGIVISNQLKRHYYKSEPRIVGGFPANRNQTTFVASLRLTIEEDFFEFGAGHKCGASLITENILITAAHCLFVYYNGPFDKELRDPCEWTVVLGAYNRYTKEETTVVRSIQGITAHVDYDDYTFENDIALLFLNESVPLSLGVIETVSLNDQAVELNTSCQANGWGRVEYGGILADDLQSVNISVIDIDICNSTDSYGGELFDGMLCVGDLEGGKDSCQEEIQTTTPDDDNGSISITFSLILIITLVFGLSLV</sequence>
<evidence type="ECO:0000313" key="6">
    <source>
        <dbReference type="EMBL" id="SSX23276.1"/>
    </source>
</evidence>
<dbReference type="GO" id="GO:0004252">
    <property type="term" value="F:serine-type endopeptidase activity"/>
    <property type="evidence" value="ECO:0007669"/>
    <property type="project" value="InterPro"/>
</dbReference>
<feature type="transmembrane region" description="Helical" evidence="3">
    <location>
        <begin position="250"/>
        <end position="270"/>
    </location>
</feature>
<evidence type="ECO:0000256" key="3">
    <source>
        <dbReference type="SAM" id="Phobius"/>
    </source>
</evidence>
<dbReference type="AlphaFoldDB" id="A0A336LYX4"/>
<dbReference type="PROSITE" id="PS00134">
    <property type="entry name" value="TRYPSIN_HIS"/>
    <property type="match status" value="1"/>
</dbReference>
<evidence type="ECO:0000259" key="5">
    <source>
        <dbReference type="PROSITE" id="PS50240"/>
    </source>
</evidence>
<dbReference type="EMBL" id="UFQT01000326">
    <property type="protein sequence ID" value="SSX23276.1"/>
    <property type="molecule type" value="Genomic_DNA"/>
</dbReference>
<keyword evidence="3" id="KW-0812">Transmembrane</keyword>
<gene>
    <name evidence="6" type="primary">CSON008611</name>
</gene>
<protein>
    <submittedName>
        <fullName evidence="6">CSON008611 protein</fullName>
    </submittedName>
</protein>
<keyword evidence="1" id="KW-1015">Disulfide bond</keyword>
<keyword evidence="3" id="KW-0472">Membrane</keyword>
<dbReference type="InterPro" id="IPR009003">
    <property type="entry name" value="Peptidase_S1_PA"/>
</dbReference>
<feature type="chain" id="PRO_5016453731" evidence="4">
    <location>
        <begin position="25"/>
        <end position="271"/>
    </location>
</feature>
<name>A0A336LYX4_CULSO</name>
<dbReference type="CDD" id="cd00190">
    <property type="entry name" value="Tryp_SPc"/>
    <property type="match status" value="1"/>
</dbReference>
<keyword evidence="3" id="KW-1133">Transmembrane helix</keyword>
<dbReference type="Gene3D" id="2.40.10.10">
    <property type="entry name" value="Trypsin-like serine proteases"/>
    <property type="match status" value="1"/>
</dbReference>
<keyword evidence="4" id="KW-0732">Signal</keyword>
<dbReference type="SMART" id="SM00020">
    <property type="entry name" value="Tryp_SPc"/>
    <property type="match status" value="1"/>
</dbReference>
<dbReference type="InterPro" id="IPR018114">
    <property type="entry name" value="TRYPSIN_HIS"/>
</dbReference>
<dbReference type="PANTHER" id="PTHR24252:SF7">
    <property type="entry name" value="HYALIN"/>
    <property type="match status" value="1"/>
</dbReference>
<dbReference type="InterPro" id="IPR043504">
    <property type="entry name" value="Peptidase_S1_PA_chymotrypsin"/>
</dbReference>
<comment type="similarity">
    <text evidence="2">Belongs to the peptidase S1 family. CLIP subfamily.</text>
</comment>
<dbReference type="PROSITE" id="PS50240">
    <property type="entry name" value="TRYPSIN_DOM"/>
    <property type="match status" value="1"/>
</dbReference>
<feature type="domain" description="Peptidase S1" evidence="5">
    <location>
        <begin position="38"/>
        <end position="271"/>
    </location>
</feature>
<dbReference type="Pfam" id="PF00089">
    <property type="entry name" value="Trypsin"/>
    <property type="match status" value="1"/>
</dbReference>
<dbReference type="InterPro" id="IPR001314">
    <property type="entry name" value="Peptidase_S1A"/>
</dbReference>
<dbReference type="InterPro" id="IPR001254">
    <property type="entry name" value="Trypsin_dom"/>
</dbReference>
<feature type="signal peptide" evidence="4">
    <location>
        <begin position="1"/>
        <end position="24"/>
    </location>
</feature>